<accession>A0A8H6VAN7</accession>
<keyword evidence="2" id="KW-1185">Reference proteome</keyword>
<evidence type="ECO:0000313" key="1">
    <source>
        <dbReference type="EMBL" id="KAF7180005.1"/>
    </source>
</evidence>
<dbReference type="EMBL" id="JACBAG010001849">
    <property type="protein sequence ID" value="KAF7180005.1"/>
    <property type="molecule type" value="Genomic_DNA"/>
</dbReference>
<comment type="caution">
    <text evidence="1">The sequence shown here is derived from an EMBL/GenBank/DDBJ whole genome shotgun (WGS) entry which is preliminary data.</text>
</comment>
<name>A0A8H6VAN7_9EURO</name>
<protein>
    <submittedName>
        <fullName evidence="1">Uncharacterized protein</fullName>
    </submittedName>
</protein>
<reference evidence="1" key="1">
    <citation type="submission" date="2020-06" db="EMBL/GenBank/DDBJ databases">
        <title>Draft genome sequences of strains closely related to Aspergillus parafelis and Aspergillus hiratsukae.</title>
        <authorList>
            <person name="Dos Santos R.A.C."/>
            <person name="Rivero-Menendez O."/>
            <person name="Steenwyk J.L."/>
            <person name="Mead M.E."/>
            <person name="Goldman G.H."/>
            <person name="Alastruey-Izquierdo A."/>
            <person name="Rokas A."/>
        </authorList>
    </citation>
    <scope>NUCLEOTIDE SEQUENCE</scope>
    <source>
        <strain evidence="1">CNM-CM7691</strain>
    </source>
</reference>
<sequence length="192" mass="21903">MAAQRPNPADLGTTYMDVPAIASEIRRLHSRSNEGEVNGVWNSILNWVFDPVNGFITQPQAMHTGTGGARGFSDFHTLDVAGGTRRSFLITQCKSAEGEGQEGVWSDGEDQLLRYLRMMQHRNRRGPQRPTYEILAIGRRVRFFRYDRATDALRGWRPSRPIPDPRGARDFYLLEREATAVQRALREILNHH</sequence>
<organism evidence="1 2">
    <name type="scientific">Aspergillus felis</name>
    <dbReference type="NCBI Taxonomy" id="1287682"/>
    <lineage>
        <taxon>Eukaryota</taxon>
        <taxon>Fungi</taxon>
        <taxon>Dikarya</taxon>
        <taxon>Ascomycota</taxon>
        <taxon>Pezizomycotina</taxon>
        <taxon>Eurotiomycetes</taxon>
        <taxon>Eurotiomycetidae</taxon>
        <taxon>Eurotiales</taxon>
        <taxon>Aspergillaceae</taxon>
        <taxon>Aspergillus</taxon>
        <taxon>Aspergillus subgen. Fumigati</taxon>
    </lineage>
</organism>
<proteinExistence type="predicted"/>
<dbReference type="AlphaFoldDB" id="A0A8H6VAN7"/>
<evidence type="ECO:0000313" key="2">
    <source>
        <dbReference type="Proteomes" id="UP000641853"/>
    </source>
</evidence>
<gene>
    <name evidence="1" type="ORF">CNMCM7691_009058</name>
</gene>
<dbReference type="Proteomes" id="UP000641853">
    <property type="component" value="Unassembled WGS sequence"/>
</dbReference>